<dbReference type="AlphaFoldDB" id="A0A5C8PSN7"/>
<name>A0A5C8PSN7_9HYPH</name>
<dbReference type="EMBL" id="VDUZ01000006">
    <property type="protein sequence ID" value="TXL78722.1"/>
    <property type="molecule type" value="Genomic_DNA"/>
</dbReference>
<reference evidence="1 2" key="1">
    <citation type="submission" date="2019-06" db="EMBL/GenBank/DDBJ databases">
        <title>New taxonomy in bacterial strain CC-CFT640, isolated from vineyard.</title>
        <authorList>
            <person name="Lin S.-Y."/>
            <person name="Tsai C.-F."/>
            <person name="Young C.-C."/>
        </authorList>
    </citation>
    <scope>NUCLEOTIDE SEQUENCE [LARGE SCALE GENOMIC DNA]</scope>
    <source>
        <strain evidence="1 2">CC-CFT640</strain>
    </source>
</reference>
<proteinExistence type="predicted"/>
<organism evidence="1 2">
    <name type="scientific">Vineibacter terrae</name>
    <dbReference type="NCBI Taxonomy" id="2586908"/>
    <lineage>
        <taxon>Bacteria</taxon>
        <taxon>Pseudomonadati</taxon>
        <taxon>Pseudomonadota</taxon>
        <taxon>Alphaproteobacteria</taxon>
        <taxon>Hyphomicrobiales</taxon>
        <taxon>Vineibacter</taxon>
    </lineage>
</organism>
<protein>
    <submittedName>
        <fullName evidence="1">Lipopolysaccharide biosynthesis protein</fullName>
    </submittedName>
</protein>
<dbReference type="RefSeq" id="WP_147846192.1">
    <property type="nucleotide sequence ID" value="NZ_VDUZ01000006.1"/>
</dbReference>
<dbReference type="Pfam" id="PF05045">
    <property type="entry name" value="RgpF"/>
    <property type="match status" value="1"/>
</dbReference>
<dbReference type="OrthoDB" id="8849801at2"/>
<keyword evidence="2" id="KW-1185">Reference proteome</keyword>
<evidence type="ECO:0000313" key="1">
    <source>
        <dbReference type="EMBL" id="TXL78722.1"/>
    </source>
</evidence>
<sequence length="422" mass="47982">MRRVHRFLSDIGDKLMYHAFCMSIKARQFPAILREKRPSFLADEVLSEPISDSYAIVVRYAGFSLGDNYLGLLASLRDAGVNTIIVCNGQPSAADQARLKPYAHRILVRANVGRDMGAYRAATLYLNDRGLRAGRMLYFNDSVLYLTGPSLGDLITRLLNNRYDVVGAFENHQFDYHIGSYVFAVSGTVFHDPRLQRFWRRYRPYDLRTHAINKGEIPLSQQFRRGGYSIDVVYSAERLAQRLYAMDLVSLVGLVQYMRPAFRMHPLDDLVARPLTARRLAKAIADHDESRDSVDSAASGPPTISSYAVRREALRNAPRSTEAARVVTETLARHALIDRLMMEITQSSQIHFGFGLYHRVLDCPLVKKDLLARAIYLEHDCSLILDRLPDDTRAPIMRELVSRGRPLDVRGMRRFLLNHGLV</sequence>
<dbReference type="Proteomes" id="UP000321638">
    <property type="component" value="Unassembled WGS sequence"/>
</dbReference>
<gene>
    <name evidence="1" type="ORF">FHP25_06915</name>
</gene>
<comment type="caution">
    <text evidence="1">The sequence shown here is derived from an EMBL/GenBank/DDBJ whole genome shotgun (WGS) entry which is preliminary data.</text>
</comment>
<evidence type="ECO:0000313" key="2">
    <source>
        <dbReference type="Proteomes" id="UP000321638"/>
    </source>
</evidence>
<accession>A0A5C8PSN7</accession>
<dbReference type="InterPro" id="IPR007739">
    <property type="entry name" value="RgpF"/>
</dbReference>